<feature type="compositionally biased region" description="Basic and acidic residues" evidence="6">
    <location>
        <begin position="121"/>
        <end position="138"/>
    </location>
</feature>
<keyword evidence="4 7" id="KW-0472">Membrane</keyword>
<dbReference type="Proteomes" id="UP001430953">
    <property type="component" value="Unassembled WGS sequence"/>
</dbReference>
<evidence type="ECO:0000256" key="5">
    <source>
        <dbReference type="ARBA" id="ARBA00023329"/>
    </source>
</evidence>
<keyword evidence="5" id="KW-0968">Cytoplasmic vesicle</keyword>
<dbReference type="GO" id="GO:0070072">
    <property type="term" value="P:vacuolar proton-transporting V-type ATPase complex assembly"/>
    <property type="evidence" value="ECO:0007669"/>
    <property type="project" value="InterPro"/>
</dbReference>
<proteinExistence type="predicted"/>
<reference evidence="8 9" key="1">
    <citation type="submission" date="2023-03" db="EMBL/GenBank/DDBJ databases">
        <title>High recombination rates correlate with genetic variation in Cardiocondyla obscurior ants.</title>
        <authorList>
            <person name="Errbii M."/>
        </authorList>
    </citation>
    <scope>NUCLEOTIDE SEQUENCE [LARGE SCALE GENOMIC DNA]</scope>
    <source>
        <strain evidence="8">Alpha-2009</strain>
        <tissue evidence="8">Whole body</tissue>
    </source>
</reference>
<dbReference type="Pfam" id="PF09446">
    <property type="entry name" value="VMA21"/>
    <property type="match status" value="1"/>
</dbReference>
<evidence type="ECO:0000256" key="1">
    <source>
        <dbReference type="ARBA" id="ARBA00022692"/>
    </source>
</evidence>
<accession>A0AAW2F000</accession>
<evidence type="ECO:0000256" key="2">
    <source>
        <dbReference type="ARBA" id="ARBA00022824"/>
    </source>
</evidence>
<evidence type="ECO:0008006" key="10">
    <source>
        <dbReference type="Google" id="ProtNLM"/>
    </source>
</evidence>
<keyword evidence="3 7" id="KW-1133">Transmembrane helix</keyword>
<dbReference type="InterPro" id="IPR019013">
    <property type="entry name" value="Vma21"/>
</dbReference>
<evidence type="ECO:0000256" key="6">
    <source>
        <dbReference type="SAM" id="MobiDB-lite"/>
    </source>
</evidence>
<protein>
    <recommendedName>
        <fullName evidence="10">Vacuolar ATPase assembly integral membrane protein VMA21 homolog</fullName>
    </recommendedName>
</protein>
<dbReference type="PANTHER" id="PTHR31792:SF3">
    <property type="entry name" value="VACUOLAR ATPASE ASSEMBLY INTEGRAL MEMBRANE PROTEIN VMA21"/>
    <property type="match status" value="1"/>
</dbReference>
<dbReference type="PANTHER" id="PTHR31792">
    <property type="entry name" value="VACUOLAR ATPASE ASSEMBLY INTEGRAL MEMBRANE PROTEIN VMA21"/>
    <property type="match status" value="1"/>
</dbReference>
<dbReference type="GO" id="GO:0005789">
    <property type="term" value="C:endoplasmic reticulum membrane"/>
    <property type="evidence" value="ECO:0007669"/>
    <property type="project" value="TreeGrafter"/>
</dbReference>
<evidence type="ECO:0000256" key="4">
    <source>
        <dbReference type="ARBA" id="ARBA00023136"/>
    </source>
</evidence>
<dbReference type="GO" id="GO:0031410">
    <property type="term" value="C:cytoplasmic vesicle"/>
    <property type="evidence" value="ECO:0007669"/>
    <property type="project" value="UniProtKB-KW"/>
</dbReference>
<keyword evidence="2" id="KW-0256">Endoplasmic reticulum</keyword>
<name>A0AAW2F000_9HYME</name>
<evidence type="ECO:0000256" key="7">
    <source>
        <dbReference type="SAM" id="Phobius"/>
    </source>
</evidence>
<keyword evidence="1 7" id="KW-0812">Transmembrane</keyword>
<keyword evidence="9" id="KW-1185">Reference proteome</keyword>
<gene>
    <name evidence="8" type="ORF">PUN28_015060</name>
</gene>
<feature type="transmembrane region" description="Helical" evidence="7">
    <location>
        <begin position="90"/>
        <end position="109"/>
    </location>
</feature>
<evidence type="ECO:0000256" key="3">
    <source>
        <dbReference type="ARBA" id="ARBA00022989"/>
    </source>
</evidence>
<sequence>MVLIIRNCRILSSRPNKQVRIGKQQDYQSRFCHQGSFCDKKKSCAMGSVGVLGTLLLYSIAMFTLPFIAFFGVQRFLISEFQTDTIVTNYISVLAAVITVNLIISCYTYQALNEPDDKEQAEDKIEIESKENLNKKAD</sequence>
<dbReference type="EMBL" id="JADYXP020000016">
    <property type="protein sequence ID" value="KAL0108248.1"/>
    <property type="molecule type" value="Genomic_DNA"/>
</dbReference>
<evidence type="ECO:0000313" key="9">
    <source>
        <dbReference type="Proteomes" id="UP001430953"/>
    </source>
</evidence>
<feature type="transmembrane region" description="Helical" evidence="7">
    <location>
        <begin position="49"/>
        <end position="70"/>
    </location>
</feature>
<evidence type="ECO:0000313" key="8">
    <source>
        <dbReference type="EMBL" id="KAL0108248.1"/>
    </source>
</evidence>
<comment type="caution">
    <text evidence="8">The sequence shown here is derived from an EMBL/GenBank/DDBJ whole genome shotgun (WGS) entry which is preliminary data.</text>
</comment>
<organism evidence="8 9">
    <name type="scientific">Cardiocondyla obscurior</name>
    <dbReference type="NCBI Taxonomy" id="286306"/>
    <lineage>
        <taxon>Eukaryota</taxon>
        <taxon>Metazoa</taxon>
        <taxon>Ecdysozoa</taxon>
        <taxon>Arthropoda</taxon>
        <taxon>Hexapoda</taxon>
        <taxon>Insecta</taxon>
        <taxon>Pterygota</taxon>
        <taxon>Neoptera</taxon>
        <taxon>Endopterygota</taxon>
        <taxon>Hymenoptera</taxon>
        <taxon>Apocrita</taxon>
        <taxon>Aculeata</taxon>
        <taxon>Formicoidea</taxon>
        <taxon>Formicidae</taxon>
        <taxon>Myrmicinae</taxon>
        <taxon>Cardiocondyla</taxon>
    </lineage>
</organism>
<feature type="region of interest" description="Disordered" evidence="6">
    <location>
        <begin position="115"/>
        <end position="138"/>
    </location>
</feature>
<dbReference type="AlphaFoldDB" id="A0AAW2F000"/>